<dbReference type="PRINTS" id="PR00364">
    <property type="entry name" value="DISEASERSIST"/>
</dbReference>
<keyword evidence="5" id="KW-0611">Plant defense</keyword>
<keyword evidence="8" id="KW-0863">Zinc-finger</keyword>
<evidence type="ECO:0000259" key="12">
    <source>
        <dbReference type="PROSITE" id="PS50158"/>
    </source>
</evidence>
<dbReference type="InterPro" id="IPR036390">
    <property type="entry name" value="WH_DNA-bd_sf"/>
</dbReference>
<dbReference type="GO" id="GO:0061809">
    <property type="term" value="F:NAD+ nucleosidase activity, cyclic ADP-ribose generating"/>
    <property type="evidence" value="ECO:0007669"/>
    <property type="project" value="UniProtKB-EC"/>
</dbReference>
<dbReference type="SUPFAM" id="SSF52540">
    <property type="entry name" value="P-loop containing nucleoside triphosphate hydrolases"/>
    <property type="match status" value="1"/>
</dbReference>
<dbReference type="Pfam" id="PF14392">
    <property type="entry name" value="zf-CCHC_4"/>
    <property type="match status" value="1"/>
</dbReference>
<sequence length="2192" mass="251244">MNNFVQEREFGWTDSSESDQSAEEYDGDLDMDNSSNDEMDLHTPLARHGPVLRANPADHIIDTTWRIRGNVTVVGRDSYYYILHFDVPDDLVYICDEGPWAVEGALLILERWRANLVLHGLQLNFVSLWVQLHGLPLEYQYPDLAIQMGHMLGVFERIDWDVHIPRNIRFMRIRVRLNPWLPLIAGFMLRLDDGNQVWIQCRYERIHKICTKCGMMGHTRNQCSYHMTDIDQLLHRQRQRIQEEFHVQYGFDPMEPHFVNELRAFYNRPQRWSTQIRFGPLSRDTGYRHRQHQQGGPPPPQPTMQSFMEAVQNDIQENNHESHLTHHATHTPNAEPPTSIHHPTPENLNQHTTTPDQEHTQPVTTQSLWQPPQNSNLRWVWLDGEGPFLTNASLDQPTVRDHLNALNFEINFETNGLADEADAQSTTLVAHLEISNLAPDFHLGQPNSLGPPTPDLSTNISPPETTINNWPKPISPGPTTQEHPYTPNSPLTYTPSSPQSPETSLPLDCTSENNPTSINPKSRKRIRKEFGRLGRNLRQRLFCGLFQREITGTLEIQDEDSIMGSEETSALPTDTSNPQDPSRNAGGLGNTSTVRQAKEIALFWKPDFFFILETRLSKGRGRQILSNWGFTGYSEVPREGLNGGLALGWTQDWEVSILLQNRHFIHSQITNIQGNFQLQQVLSDLCLIPIDSKGLPFTWMNKRQGDDFVMEKLDRAFANTEWMEYFPHTVVRNLPIIRSDHGPIILDTDLPQHFRHKPFRFEWMWTTHPECESIINSAWSKTYTGSYAYLFGKKLTSIRDALRRWNKDVFGKVETEIAKKKEELKVIQENINSVADVTRETEQREQLEQLLHREEILWSQKAIKEWDLKEEIHIQLNNLPIPTLTDQQRSTIDQPVQDDEIFQAVQQLGPLKAPGPDGIPAAFYQKFWPTVQQDILNMVKAFFHSEILTFTWKILNHALPVKGELNRRGIHCNRECVMCNNAIETQDHLFLHCQFARAVWFGAGIPILHITQAETTVDIWIKNLIKQYTTADNDYYNLNRILIILWFLQNYSNNAGNNGRAGYEVKTTAWKPDPNWQVIITTAADSTKNSTRYGIAYMGKIRHGQVVFVGCKTTTTQDSRIARLLAIRESILSASKLGFQRLIILTEDREIEHMWERNNLCRWTFPMASMSTERASSSSPSSSDIPRWTYDVFLSFRGEDTRNNFTDHLFDALKRKGIFTFRDDEKLQRGKSISPELETAIEESRFAIIIFSRNYAFSTWCLEELGKIVGCRKKKGMTVLPIFYNVDPSDVRKQTGTFAQAFVEHEKHFKIEEVKKWKAALIEVANLSGWDLKDRPETEIIRKIVKVILNKLSGTFSVDTKGLVGINSRVEELKSHLALGLNDVRIIGIWGTGGMGKTTLARVVYGMVSNQFEACSFIGNVRKVNETHGLLQLQKTLLNELLIERDVNIGEVDNGVFMIKNRLHHKKILLVLDDVNELEQLMKLAGENDWFGPGSRVIITTRDEHLLKSREVDGIYEANGLDYDESFHLFNLKAFKKEHPTEDFLKLSQAFVNYANGLPLAIEVLGSSLFTRNIDEWKSALGRLKEIPNRKILNVLQRSYDGLEPIDKEIFLNIACFFNHRDKERVVEILDYLELYPEIGLRVLIDKSLIKLYYNQLSMHDLLQELGRDIVRQECPKEEPGKRSRMWLYEDIDNVLTKNMGTEEIQGIVLKLPKPKNANWNPEAFSKMKSLKILEIHNVDLLHGPRILPNSLRLLDWSCYPSKSLPISFQPDGLVELHMCSSKIERLWQERKSLDKLKVIQLKNSIQLIETPDFTEIPNLKELVFEDCINLREIHPSLGDLTKLTLLNLKGCKNLKSLPSKFGMESLEILILSSCSKKSVEELDVSGIAIRHVPSSIGLLKNLKRLSLEGCKGLSSSNKSWYEVIPFYSKPISPDPVGLSSLLGLCSLTELNGLSPQFPNDRYDVAIPGSEIPEWFTHQSMGDEANIKEPSNLCNEWMGIALCVVFRSHPHHQSDIQRNGPFFYLTNKGNDIFPAAGLSYIPYILLDHLWLLFLSPSFYDENTIKLLWECDANGFTQLGIKIDTKGLGLEVKKFGFRMVYKKDIEDLNRITAQCSNNNINPYDGNNVLRHNFDNSTVAAEGNKNKPSRDDYDADEPSGEGSSNDIPNPKRIERLTESMAYGNSDCKESSDSD</sequence>
<dbReference type="SUPFAM" id="SSF46785">
    <property type="entry name" value="Winged helix' DNA-binding domain"/>
    <property type="match status" value="1"/>
</dbReference>
<keyword evidence="6" id="KW-0520">NAD</keyword>
<dbReference type="InterPro" id="IPR045344">
    <property type="entry name" value="C-JID"/>
</dbReference>
<dbReference type="Pfam" id="PF01582">
    <property type="entry name" value="TIR"/>
    <property type="match status" value="1"/>
</dbReference>
<keyword evidence="3" id="KW-0677">Repeat</keyword>
<evidence type="ECO:0000256" key="8">
    <source>
        <dbReference type="PROSITE-ProRule" id="PRU00047"/>
    </source>
</evidence>
<dbReference type="SUPFAM" id="SSF52058">
    <property type="entry name" value="L domain-like"/>
    <property type="match status" value="1"/>
</dbReference>
<dbReference type="GO" id="GO:0008270">
    <property type="term" value="F:zinc ion binding"/>
    <property type="evidence" value="ECO:0007669"/>
    <property type="project" value="UniProtKB-KW"/>
</dbReference>
<dbReference type="GO" id="GO:0007165">
    <property type="term" value="P:signal transduction"/>
    <property type="evidence" value="ECO:0007669"/>
    <property type="project" value="InterPro"/>
</dbReference>
<dbReference type="InterPro" id="IPR042197">
    <property type="entry name" value="Apaf_helical"/>
</dbReference>
<accession>A0A2N9ENK8</accession>
<dbReference type="FunFam" id="3.40.50.10140:FF:000007">
    <property type="entry name" value="Disease resistance protein (TIR-NBS-LRR class)"/>
    <property type="match status" value="1"/>
</dbReference>
<feature type="compositionally biased region" description="Acidic residues" evidence="10">
    <location>
        <begin position="16"/>
        <end position="34"/>
    </location>
</feature>
<evidence type="ECO:0000256" key="6">
    <source>
        <dbReference type="ARBA" id="ARBA00023027"/>
    </source>
</evidence>
<name>A0A2N9ENK8_FAGSY</name>
<evidence type="ECO:0000259" key="11">
    <source>
        <dbReference type="PROSITE" id="PS50104"/>
    </source>
</evidence>
<feature type="region of interest" description="Disordered" evidence="10">
    <location>
        <begin position="443"/>
        <end position="524"/>
    </location>
</feature>
<organism evidence="13">
    <name type="scientific">Fagus sylvatica</name>
    <name type="common">Beechnut</name>
    <dbReference type="NCBI Taxonomy" id="28930"/>
    <lineage>
        <taxon>Eukaryota</taxon>
        <taxon>Viridiplantae</taxon>
        <taxon>Streptophyta</taxon>
        <taxon>Embryophyta</taxon>
        <taxon>Tracheophyta</taxon>
        <taxon>Spermatophyta</taxon>
        <taxon>Magnoliopsida</taxon>
        <taxon>eudicotyledons</taxon>
        <taxon>Gunneridae</taxon>
        <taxon>Pentapetalae</taxon>
        <taxon>rosids</taxon>
        <taxon>fabids</taxon>
        <taxon>Fagales</taxon>
        <taxon>Fagaceae</taxon>
        <taxon>Fagus</taxon>
    </lineage>
</organism>
<protein>
    <recommendedName>
        <fullName evidence="1">ADP-ribosyl cyclase/cyclic ADP-ribose hydrolase</fullName>
        <ecNumber evidence="1">3.2.2.6</ecNumber>
    </recommendedName>
</protein>
<dbReference type="InterPro" id="IPR027417">
    <property type="entry name" value="P-loop_NTPase"/>
</dbReference>
<proteinExistence type="predicted"/>
<dbReference type="InterPro" id="IPR035897">
    <property type="entry name" value="Toll_tir_struct_dom_sf"/>
</dbReference>
<dbReference type="Gene3D" id="3.40.50.10140">
    <property type="entry name" value="Toll/interleukin-1 receptor homology (TIR) domain"/>
    <property type="match status" value="1"/>
</dbReference>
<feature type="region of interest" description="Disordered" evidence="10">
    <location>
        <begin position="557"/>
        <end position="590"/>
    </location>
</feature>
<feature type="compositionally biased region" description="Polar residues" evidence="10">
    <location>
        <begin position="477"/>
        <end position="503"/>
    </location>
</feature>
<dbReference type="Gene3D" id="3.40.50.300">
    <property type="entry name" value="P-loop containing nucleotide triphosphate hydrolases"/>
    <property type="match status" value="1"/>
</dbReference>
<dbReference type="SUPFAM" id="SSF52200">
    <property type="entry name" value="Toll/Interleukin receptor TIR domain"/>
    <property type="match status" value="1"/>
</dbReference>
<keyword evidence="8" id="KW-0862">Zinc</keyword>
<evidence type="ECO:0000256" key="3">
    <source>
        <dbReference type="ARBA" id="ARBA00022737"/>
    </source>
</evidence>
<keyword evidence="9" id="KW-0175">Coiled coil</keyword>
<dbReference type="EC" id="3.2.2.6" evidence="1"/>
<feature type="coiled-coil region" evidence="9">
    <location>
        <begin position="810"/>
        <end position="857"/>
    </location>
</feature>
<comment type="catalytic activity">
    <reaction evidence="7">
        <text>NAD(+) + H2O = ADP-D-ribose + nicotinamide + H(+)</text>
        <dbReference type="Rhea" id="RHEA:16301"/>
        <dbReference type="ChEBI" id="CHEBI:15377"/>
        <dbReference type="ChEBI" id="CHEBI:15378"/>
        <dbReference type="ChEBI" id="CHEBI:17154"/>
        <dbReference type="ChEBI" id="CHEBI:57540"/>
        <dbReference type="ChEBI" id="CHEBI:57967"/>
        <dbReference type="EC" id="3.2.2.6"/>
    </reaction>
    <physiologicalReaction direction="left-to-right" evidence="7">
        <dbReference type="Rhea" id="RHEA:16302"/>
    </physiologicalReaction>
</comment>
<dbReference type="InterPro" id="IPR000157">
    <property type="entry name" value="TIR_dom"/>
</dbReference>
<dbReference type="InterPro" id="IPR025836">
    <property type="entry name" value="Zn_knuckle_CX2CX4HX4C"/>
</dbReference>
<dbReference type="SMART" id="SM00255">
    <property type="entry name" value="TIR"/>
    <property type="match status" value="1"/>
</dbReference>
<dbReference type="PANTHER" id="PTHR11017:SF573">
    <property type="entry name" value="ADP-RIBOSYL CYCLASE_CYCLIC ADP-RIBOSE HYDROLASE"/>
    <property type="match status" value="1"/>
</dbReference>
<dbReference type="InterPro" id="IPR036691">
    <property type="entry name" value="Endo/exonu/phosph_ase_sf"/>
</dbReference>
<dbReference type="InterPro" id="IPR058192">
    <property type="entry name" value="WHD_ROQ1-like"/>
</dbReference>
<keyword evidence="8" id="KW-0479">Metal-binding</keyword>
<dbReference type="Pfam" id="PF00931">
    <property type="entry name" value="NB-ARC"/>
    <property type="match status" value="1"/>
</dbReference>
<dbReference type="GO" id="GO:0003676">
    <property type="term" value="F:nucleic acid binding"/>
    <property type="evidence" value="ECO:0007669"/>
    <property type="project" value="InterPro"/>
</dbReference>
<evidence type="ECO:0000256" key="1">
    <source>
        <dbReference type="ARBA" id="ARBA00011982"/>
    </source>
</evidence>
<feature type="compositionally biased region" description="Polar residues" evidence="10">
    <location>
        <begin position="455"/>
        <end position="469"/>
    </location>
</feature>
<feature type="region of interest" description="Disordered" evidence="10">
    <location>
        <begin position="281"/>
        <end position="305"/>
    </location>
</feature>
<dbReference type="PROSITE" id="PS50104">
    <property type="entry name" value="TIR"/>
    <property type="match status" value="1"/>
</dbReference>
<feature type="domain" description="TIR" evidence="11">
    <location>
        <begin position="1188"/>
        <end position="1352"/>
    </location>
</feature>
<dbReference type="Pfam" id="PF13966">
    <property type="entry name" value="zf-RVT"/>
    <property type="match status" value="1"/>
</dbReference>
<dbReference type="InterPro" id="IPR044974">
    <property type="entry name" value="Disease_R_plants"/>
</dbReference>
<feature type="region of interest" description="Disordered" evidence="10">
    <location>
        <begin position="321"/>
        <end position="371"/>
    </location>
</feature>
<evidence type="ECO:0000256" key="2">
    <source>
        <dbReference type="ARBA" id="ARBA00022614"/>
    </source>
</evidence>
<evidence type="ECO:0000256" key="9">
    <source>
        <dbReference type="SAM" id="Coils"/>
    </source>
</evidence>
<dbReference type="SUPFAM" id="SSF56219">
    <property type="entry name" value="DNase I-like"/>
    <property type="match status" value="1"/>
</dbReference>
<dbReference type="PROSITE" id="PS50158">
    <property type="entry name" value="ZF_CCHC"/>
    <property type="match status" value="1"/>
</dbReference>
<dbReference type="Pfam" id="PF23282">
    <property type="entry name" value="WHD_ROQ1"/>
    <property type="match status" value="1"/>
</dbReference>
<dbReference type="Pfam" id="PF20160">
    <property type="entry name" value="C-JID"/>
    <property type="match status" value="1"/>
</dbReference>
<feature type="compositionally biased region" description="Polar residues" evidence="10">
    <location>
        <begin position="566"/>
        <end position="582"/>
    </location>
</feature>
<dbReference type="InterPro" id="IPR026960">
    <property type="entry name" value="RVT-Znf"/>
</dbReference>
<dbReference type="GO" id="GO:0006952">
    <property type="term" value="P:defense response"/>
    <property type="evidence" value="ECO:0007669"/>
    <property type="project" value="UniProtKB-KW"/>
</dbReference>
<dbReference type="Gene3D" id="3.80.10.10">
    <property type="entry name" value="Ribonuclease Inhibitor"/>
    <property type="match status" value="1"/>
</dbReference>
<evidence type="ECO:0000313" key="13">
    <source>
        <dbReference type="EMBL" id="SPC76270.1"/>
    </source>
</evidence>
<feature type="region of interest" description="Disordered" evidence="10">
    <location>
        <begin position="1"/>
        <end position="34"/>
    </location>
</feature>
<gene>
    <name evidence="13" type="ORF">FSB_LOCUS4152</name>
</gene>
<feature type="compositionally biased region" description="Basic and acidic residues" evidence="10">
    <location>
        <begin position="1"/>
        <end position="11"/>
    </location>
</feature>
<dbReference type="InterPro" id="IPR002182">
    <property type="entry name" value="NB-ARC"/>
</dbReference>
<reference evidence="13" key="1">
    <citation type="submission" date="2018-02" db="EMBL/GenBank/DDBJ databases">
        <authorList>
            <person name="Cohen D.B."/>
            <person name="Kent A.D."/>
        </authorList>
    </citation>
    <scope>NUCLEOTIDE SEQUENCE</scope>
</reference>
<keyword evidence="2" id="KW-0433">Leucine-rich repeat</keyword>
<evidence type="ECO:0000256" key="5">
    <source>
        <dbReference type="ARBA" id="ARBA00022821"/>
    </source>
</evidence>
<dbReference type="Gene3D" id="1.10.8.430">
    <property type="entry name" value="Helical domain of apoptotic protease-activating factors"/>
    <property type="match status" value="1"/>
</dbReference>
<evidence type="ECO:0000256" key="10">
    <source>
        <dbReference type="SAM" id="MobiDB-lite"/>
    </source>
</evidence>
<feature type="compositionally biased region" description="Polar residues" evidence="10">
    <location>
        <begin position="510"/>
        <end position="520"/>
    </location>
</feature>
<feature type="region of interest" description="Disordered" evidence="10">
    <location>
        <begin position="2137"/>
        <end position="2171"/>
    </location>
</feature>
<feature type="domain" description="CCHC-type" evidence="12">
    <location>
        <begin position="210"/>
        <end position="223"/>
    </location>
</feature>
<dbReference type="InterPro" id="IPR001878">
    <property type="entry name" value="Znf_CCHC"/>
</dbReference>
<evidence type="ECO:0000256" key="4">
    <source>
        <dbReference type="ARBA" id="ARBA00022801"/>
    </source>
</evidence>
<feature type="compositionally biased region" description="Polar residues" evidence="10">
    <location>
        <begin position="346"/>
        <end position="371"/>
    </location>
</feature>
<dbReference type="EMBL" id="OIVN01000209">
    <property type="protein sequence ID" value="SPC76270.1"/>
    <property type="molecule type" value="Genomic_DNA"/>
</dbReference>
<keyword evidence="4" id="KW-0378">Hydrolase</keyword>
<dbReference type="Pfam" id="PF07725">
    <property type="entry name" value="LRR_3"/>
    <property type="match status" value="1"/>
</dbReference>
<dbReference type="PANTHER" id="PTHR11017">
    <property type="entry name" value="LEUCINE-RICH REPEAT-CONTAINING PROTEIN"/>
    <property type="match status" value="1"/>
</dbReference>
<dbReference type="InterPro" id="IPR011713">
    <property type="entry name" value="Leu-rich_rpt_3"/>
</dbReference>
<evidence type="ECO:0000256" key="7">
    <source>
        <dbReference type="ARBA" id="ARBA00047304"/>
    </source>
</evidence>
<dbReference type="InterPro" id="IPR032675">
    <property type="entry name" value="LRR_dom_sf"/>
</dbReference>
<dbReference type="GO" id="GO:0043531">
    <property type="term" value="F:ADP binding"/>
    <property type="evidence" value="ECO:0007669"/>
    <property type="project" value="InterPro"/>
</dbReference>